<dbReference type="EMBL" id="WOEZ01000185">
    <property type="protein sequence ID" value="NPT59055.1"/>
    <property type="molecule type" value="Genomic_DNA"/>
</dbReference>
<proteinExistence type="predicted"/>
<evidence type="ECO:0000313" key="2">
    <source>
        <dbReference type="Proteomes" id="UP000655523"/>
    </source>
</evidence>
<reference evidence="1 2" key="1">
    <citation type="submission" date="2019-11" db="EMBL/GenBank/DDBJ databases">
        <title>Metabolism of dissolved organic matter in forest soils.</title>
        <authorList>
            <person name="Cyle K.T."/>
            <person name="Wilhelm R.C."/>
            <person name="Martinez C.E."/>
        </authorList>
    </citation>
    <scope>NUCLEOTIDE SEQUENCE [LARGE SCALE GENOMIC DNA]</scope>
    <source>
        <strain evidence="1 2">5N</strain>
    </source>
</reference>
<organism evidence="1 2">
    <name type="scientific">Paraburkholderia elongata</name>
    <dbReference type="NCBI Taxonomy" id="2675747"/>
    <lineage>
        <taxon>Bacteria</taxon>
        <taxon>Pseudomonadati</taxon>
        <taxon>Pseudomonadota</taxon>
        <taxon>Betaproteobacteria</taxon>
        <taxon>Burkholderiales</taxon>
        <taxon>Burkholderiaceae</taxon>
        <taxon>Paraburkholderia</taxon>
    </lineage>
</organism>
<name>A0A972SPS8_9BURK</name>
<comment type="caution">
    <text evidence="1">The sequence shown here is derived from an EMBL/GenBank/DDBJ whole genome shotgun (WGS) entry which is preliminary data.</text>
</comment>
<gene>
    <name evidence="1" type="ORF">GNZ13_31970</name>
</gene>
<dbReference type="Proteomes" id="UP000655523">
    <property type="component" value="Unassembled WGS sequence"/>
</dbReference>
<evidence type="ECO:0000313" key="1">
    <source>
        <dbReference type="EMBL" id="NPT59055.1"/>
    </source>
</evidence>
<protein>
    <submittedName>
        <fullName evidence="1">Uncharacterized protein</fullName>
    </submittedName>
</protein>
<dbReference type="RefSeq" id="WP_172172054.1">
    <property type="nucleotide sequence ID" value="NZ_WOEZ01000185.1"/>
</dbReference>
<dbReference type="AlphaFoldDB" id="A0A972SPS8"/>
<accession>A0A972SPS8</accession>
<keyword evidence="2" id="KW-1185">Reference proteome</keyword>
<sequence>MDFETCELEQEIVRRGLKPVGADETTIPRIFDALYVGNESLALEIMREFVQAATGRVLP</sequence>